<dbReference type="NCBIfam" id="TIGR04256">
    <property type="entry name" value="GxxExxY"/>
    <property type="match status" value="1"/>
</dbReference>
<dbReference type="InterPro" id="IPR011604">
    <property type="entry name" value="PDDEXK-like_dom_sf"/>
</dbReference>
<dbReference type="Pfam" id="PF13366">
    <property type="entry name" value="PDDEXK_3"/>
    <property type="match status" value="1"/>
</dbReference>
<evidence type="ECO:0000313" key="2">
    <source>
        <dbReference type="Proteomes" id="UP000184121"/>
    </source>
</evidence>
<proteinExistence type="predicted"/>
<sequence length="133" mass="15295">MFKKTHTQMTENEISNIIIGLAIEIHKKLGPGLLENVYKECLFYKITQRGLLVEKEKAMPLTFEEVKLDCGYRIDLLVENKFLIEIKSVQSLSVNHLAQTLTYLKLGNYKLGLLINFSETLLKNGIRRVVNNL</sequence>
<keyword evidence="2" id="KW-1185">Reference proteome</keyword>
<organism evidence="1 2">
    <name type="scientific">Flavobacterium saccharophilum</name>
    <dbReference type="NCBI Taxonomy" id="29534"/>
    <lineage>
        <taxon>Bacteria</taxon>
        <taxon>Pseudomonadati</taxon>
        <taxon>Bacteroidota</taxon>
        <taxon>Flavobacteriia</taxon>
        <taxon>Flavobacteriales</taxon>
        <taxon>Flavobacteriaceae</taxon>
        <taxon>Flavobacterium</taxon>
    </lineage>
</organism>
<dbReference type="Gene3D" id="3.90.320.10">
    <property type="match status" value="1"/>
</dbReference>
<gene>
    <name evidence="1" type="ORF">SAMN05444366_0429</name>
</gene>
<dbReference type="AlphaFoldDB" id="A0A1M6ZWR7"/>
<accession>A0A1M6ZWR7</accession>
<evidence type="ECO:0000313" key="1">
    <source>
        <dbReference type="EMBL" id="SHL34856.1"/>
    </source>
</evidence>
<name>A0A1M6ZWR7_9FLAO</name>
<dbReference type="Proteomes" id="UP000184121">
    <property type="component" value="Unassembled WGS sequence"/>
</dbReference>
<protein>
    <submittedName>
        <fullName evidence="1">GxxExxY protein</fullName>
    </submittedName>
</protein>
<dbReference type="InterPro" id="IPR026350">
    <property type="entry name" value="GxxExxY"/>
</dbReference>
<dbReference type="EMBL" id="FRBY01000001">
    <property type="protein sequence ID" value="SHL34856.1"/>
    <property type="molecule type" value="Genomic_DNA"/>
</dbReference>
<reference evidence="2" key="1">
    <citation type="submission" date="2016-11" db="EMBL/GenBank/DDBJ databases">
        <authorList>
            <person name="Varghese N."/>
            <person name="Submissions S."/>
        </authorList>
    </citation>
    <scope>NUCLEOTIDE SEQUENCE [LARGE SCALE GENOMIC DNA]</scope>
    <source>
        <strain evidence="2">DSM 1811</strain>
    </source>
</reference>
<dbReference type="STRING" id="29534.SAMN05444366_0429"/>